<accession>A0AAD5XG29</accession>
<organism evidence="4 5">
    <name type="scientific">Physocladia obscura</name>
    <dbReference type="NCBI Taxonomy" id="109957"/>
    <lineage>
        <taxon>Eukaryota</taxon>
        <taxon>Fungi</taxon>
        <taxon>Fungi incertae sedis</taxon>
        <taxon>Chytridiomycota</taxon>
        <taxon>Chytridiomycota incertae sedis</taxon>
        <taxon>Chytridiomycetes</taxon>
        <taxon>Chytridiales</taxon>
        <taxon>Chytriomycetaceae</taxon>
        <taxon>Physocladia</taxon>
    </lineage>
</organism>
<proteinExistence type="predicted"/>
<feature type="compositionally biased region" description="Low complexity" evidence="2">
    <location>
        <begin position="1"/>
        <end position="23"/>
    </location>
</feature>
<keyword evidence="1" id="KW-0103">Bromodomain</keyword>
<evidence type="ECO:0000313" key="5">
    <source>
        <dbReference type="Proteomes" id="UP001211907"/>
    </source>
</evidence>
<dbReference type="Pfam" id="PF00439">
    <property type="entry name" value="Bromodomain"/>
    <property type="match status" value="1"/>
</dbReference>
<protein>
    <recommendedName>
        <fullName evidence="3">Bromo domain-containing protein</fullName>
    </recommendedName>
</protein>
<name>A0AAD5XG29_9FUNG</name>
<evidence type="ECO:0000259" key="3">
    <source>
        <dbReference type="Pfam" id="PF00439"/>
    </source>
</evidence>
<dbReference type="InterPro" id="IPR036427">
    <property type="entry name" value="Bromodomain-like_sf"/>
</dbReference>
<dbReference type="InterPro" id="IPR001487">
    <property type="entry name" value="Bromodomain"/>
</dbReference>
<dbReference type="Proteomes" id="UP001211907">
    <property type="component" value="Unassembled WGS sequence"/>
</dbReference>
<sequence>MSGSSANASGRRASSSSASASLGNRRDAVSDIAAALAVCRNALHVVVNHVDNRGYITRIDNSHYARLGPAGALNAFEADFTALVANAMTYNQIGSDVYKDAKTLQ</sequence>
<dbReference type="GO" id="GO:0006325">
    <property type="term" value="P:chromatin organization"/>
    <property type="evidence" value="ECO:0007669"/>
    <property type="project" value="UniProtKB-ARBA"/>
</dbReference>
<dbReference type="Gene3D" id="1.20.920.10">
    <property type="entry name" value="Bromodomain-like"/>
    <property type="match status" value="1"/>
</dbReference>
<dbReference type="SUPFAM" id="SSF47370">
    <property type="entry name" value="Bromodomain"/>
    <property type="match status" value="1"/>
</dbReference>
<dbReference type="EMBL" id="JADGJH010000944">
    <property type="protein sequence ID" value="KAJ3120681.1"/>
    <property type="molecule type" value="Genomic_DNA"/>
</dbReference>
<gene>
    <name evidence="4" type="ORF">HK100_012696</name>
</gene>
<feature type="domain" description="Bromo" evidence="3">
    <location>
        <begin position="58"/>
        <end position="102"/>
    </location>
</feature>
<evidence type="ECO:0000256" key="2">
    <source>
        <dbReference type="SAM" id="MobiDB-lite"/>
    </source>
</evidence>
<feature type="region of interest" description="Disordered" evidence="2">
    <location>
        <begin position="1"/>
        <end position="24"/>
    </location>
</feature>
<keyword evidence="5" id="KW-1185">Reference proteome</keyword>
<reference evidence="4" key="1">
    <citation type="submission" date="2020-05" db="EMBL/GenBank/DDBJ databases">
        <title>Phylogenomic resolution of chytrid fungi.</title>
        <authorList>
            <person name="Stajich J.E."/>
            <person name="Amses K."/>
            <person name="Simmons R."/>
            <person name="Seto K."/>
            <person name="Myers J."/>
            <person name="Bonds A."/>
            <person name="Quandt C.A."/>
            <person name="Barry K."/>
            <person name="Liu P."/>
            <person name="Grigoriev I."/>
            <person name="Longcore J.E."/>
            <person name="James T.Y."/>
        </authorList>
    </citation>
    <scope>NUCLEOTIDE SEQUENCE</scope>
    <source>
        <strain evidence="4">JEL0513</strain>
    </source>
</reference>
<dbReference type="AlphaFoldDB" id="A0AAD5XG29"/>
<evidence type="ECO:0000313" key="4">
    <source>
        <dbReference type="EMBL" id="KAJ3120681.1"/>
    </source>
</evidence>
<feature type="non-terminal residue" evidence="4">
    <location>
        <position position="105"/>
    </location>
</feature>
<comment type="caution">
    <text evidence="4">The sequence shown here is derived from an EMBL/GenBank/DDBJ whole genome shotgun (WGS) entry which is preliminary data.</text>
</comment>
<evidence type="ECO:0000256" key="1">
    <source>
        <dbReference type="ARBA" id="ARBA00023117"/>
    </source>
</evidence>